<gene>
    <name evidence="3" type="ORF">CQA76_01140</name>
</gene>
<evidence type="ECO:0000313" key="3">
    <source>
        <dbReference type="EMBL" id="TKX33032.1"/>
    </source>
</evidence>
<evidence type="ECO:0000259" key="2">
    <source>
        <dbReference type="Pfam" id="PF13649"/>
    </source>
</evidence>
<evidence type="ECO:0000256" key="1">
    <source>
        <dbReference type="ARBA" id="ARBA00022679"/>
    </source>
</evidence>
<keyword evidence="1 3" id="KW-0808">Transferase</keyword>
<dbReference type="SUPFAM" id="SSF53335">
    <property type="entry name" value="S-adenosyl-L-methionine-dependent methyltransferases"/>
    <property type="match status" value="1"/>
</dbReference>
<dbReference type="GO" id="GO:0032259">
    <property type="term" value="P:methylation"/>
    <property type="evidence" value="ECO:0007669"/>
    <property type="project" value="UniProtKB-KW"/>
</dbReference>
<evidence type="ECO:0000313" key="4">
    <source>
        <dbReference type="Proteomes" id="UP000310353"/>
    </source>
</evidence>
<keyword evidence="3" id="KW-0489">Methyltransferase</keyword>
<reference evidence="3 4" key="1">
    <citation type="submission" date="2018-05" db="EMBL/GenBank/DDBJ databases">
        <title>Novel Campyloabacter and Helicobacter Species and Strains.</title>
        <authorList>
            <person name="Mannion A.J."/>
            <person name="Shen Z."/>
            <person name="Fox J.G."/>
        </authorList>
    </citation>
    <scope>NUCLEOTIDE SEQUENCE [LARGE SCALE GENOMIC DNA]</scope>
    <source>
        <strain evidence="4">MIT17-670</strain>
    </source>
</reference>
<dbReference type="OrthoDB" id="5298787at2"/>
<dbReference type="Gene3D" id="2.20.25.110">
    <property type="entry name" value="S-adenosyl-L-methionine-dependent methyltransferases"/>
    <property type="match status" value="1"/>
</dbReference>
<dbReference type="Pfam" id="PF13649">
    <property type="entry name" value="Methyltransf_25"/>
    <property type="match status" value="1"/>
</dbReference>
<dbReference type="InterPro" id="IPR029063">
    <property type="entry name" value="SAM-dependent_MTases_sf"/>
</dbReference>
<sequence length="235" mass="27690">MYEILHTKAPEDELNFYLSYAKKEYKILEMMCGSGRFLLPFIEHGFDISGVDNSIFMLEKLKEKEPNAKIMQSDVLDFFTHERFDYIFISSGSICLISDVNECKEFLKKLKSFLVKGGRLVFALDTIATKCKDDEDYKISVSVKTKQNFDLFLKSKNHYDELTKTQFSPSIYELYDKDKLLKSETMDFKIHLYDLKEIKNILQELDFECFFIYSSFDKRIAKDDTSEMFLCECIN</sequence>
<comment type="caution">
    <text evidence="3">The sequence shown here is derived from an EMBL/GenBank/DDBJ whole genome shotgun (WGS) entry which is preliminary data.</text>
</comment>
<dbReference type="EMBL" id="NXMA01000002">
    <property type="protein sequence ID" value="TKX33032.1"/>
    <property type="molecule type" value="Genomic_DNA"/>
</dbReference>
<dbReference type="Gene3D" id="3.40.50.150">
    <property type="entry name" value="Vaccinia Virus protein VP39"/>
    <property type="match status" value="1"/>
</dbReference>
<dbReference type="Proteomes" id="UP000310353">
    <property type="component" value="Unassembled WGS sequence"/>
</dbReference>
<proteinExistence type="predicted"/>
<dbReference type="PANTHER" id="PTHR43861">
    <property type="entry name" value="TRANS-ACONITATE 2-METHYLTRANSFERASE-RELATED"/>
    <property type="match status" value="1"/>
</dbReference>
<protein>
    <submittedName>
        <fullName evidence="3">SAM-dependent methyltransferase</fullName>
    </submittedName>
</protein>
<dbReference type="GO" id="GO:0008168">
    <property type="term" value="F:methyltransferase activity"/>
    <property type="evidence" value="ECO:0007669"/>
    <property type="project" value="UniProtKB-KW"/>
</dbReference>
<organism evidence="3 4">
    <name type="scientific">Campylobacter aviculae</name>
    <dbReference type="NCBI Taxonomy" id="2510190"/>
    <lineage>
        <taxon>Bacteria</taxon>
        <taxon>Pseudomonadati</taxon>
        <taxon>Campylobacterota</taxon>
        <taxon>Epsilonproteobacteria</taxon>
        <taxon>Campylobacterales</taxon>
        <taxon>Campylobacteraceae</taxon>
        <taxon>Campylobacter</taxon>
    </lineage>
</organism>
<feature type="domain" description="Methyltransferase" evidence="2">
    <location>
        <begin position="27"/>
        <end position="118"/>
    </location>
</feature>
<accession>A0A4V6DWR7</accession>
<keyword evidence="4" id="KW-1185">Reference proteome</keyword>
<dbReference type="CDD" id="cd02440">
    <property type="entry name" value="AdoMet_MTases"/>
    <property type="match status" value="1"/>
</dbReference>
<name>A0A4V6DWR7_9BACT</name>
<dbReference type="InterPro" id="IPR041698">
    <property type="entry name" value="Methyltransf_25"/>
</dbReference>
<dbReference type="AlphaFoldDB" id="A0A4V6DWR7"/>